<sequence>MFIRILLFVIPILSSFRGLPGKKSKKIRAGMVITSLAGNKRILLGWSGTEQYYESNVNRNHRLCQGALIH</sequence>
<dbReference type="EMBL" id="KJ484637">
    <property type="protein sequence ID" value="AIF78914.1"/>
    <property type="molecule type" value="Genomic_DNA"/>
</dbReference>
<dbReference type="AlphaFoldDB" id="A0A075MBQ3"/>
<dbReference type="EMBL" id="KJ484635">
    <property type="protein sequence ID" value="AIF78503.1"/>
    <property type="molecule type" value="Genomic_DNA"/>
</dbReference>
<proteinExistence type="predicted"/>
<accession>A0A075MBQ3</accession>
<dbReference type="EMBL" id="KJ484629">
    <property type="protein sequence ID" value="AIF77856.1"/>
    <property type="molecule type" value="Genomic_DNA"/>
</dbReference>
<keyword evidence="2" id="KW-0614">Plasmid</keyword>
<organism evidence="2">
    <name type="scientific">Escherichia coli</name>
    <dbReference type="NCBI Taxonomy" id="562"/>
    <lineage>
        <taxon>Bacteria</taxon>
        <taxon>Pseudomonadati</taxon>
        <taxon>Pseudomonadota</taxon>
        <taxon>Gammaproteobacteria</taxon>
        <taxon>Enterobacterales</taxon>
        <taxon>Enterobacteriaceae</taxon>
        <taxon>Escherichia</taxon>
    </lineage>
</organism>
<protein>
    <submittedName>
        <fullName evidence="2">Uncharacterized protein</fullName>
    </submittedName>
</protein>
<geneLocation type="plasmid" evidence="2">
    <name>pC60-108</name>
</geneLocation>
<evidence type="ECO:0000313" key="3">
    <source>
        <dbReference type="EMBL" id="AIF78914.1"/>
    </source>
</evidence>
<evidence type="ECO:0000313" key="2">
    <source>
        <dbReference type="EMBL" id="AIF78503.1"/>
    </source>
</evidence>
<name>A0A075MBQ3_ECOLX</name>
<geneLocation type="plasmid" evidence="3">
    <name>pC59-112</name>
</geneLocation>
<reference evidence="2" key="1">
    <citation type="journal article" date="2014" name="J. Antimicrob. Chemother.">
        <title>Nucleotide sequences of 16 transmissible plasmids identified in nine multidrug-resistant Escherichia coli isolates expressing an ESBL phenotype isolated from food-producing animals and healthy humans.</title>
        <authorList>
            <person name="Wang J."/>
            <person name="Stephan R."/>
            <person name="Power K."/>
            <person name="Yan Q."/>
            <person name="Hachler H."/>
            <person name="Fanning S."/>
        </authorList>
    </citation>
    <scope>NUCLEOTIDE SEQUENCE</scope>
    <source>
        <strain evidence="3">Chicken-59</strain>
        <strain evidence="2">Chicken-60</strain>
        <strain evidence="1">Human-2291</strain>
        <plasmid evidence="3">pC59-112</plasmid>
        <plasmid evidence="2">pC60-108</plasmid>
        <plasmid evidence="1">pH2291-112</plasmid>
    </source>
</reference>
<geneLocation type="plasmid" evidence="1">
    <name>pH2291-112</name>
</geneLocation>
<evidence type="ECO:0000313" key="1">
    <source>
        <dbReference type="EMBL" id="AIF77856.1"/>
    </source>
</evidence>